<name>A0ABS2JLH8_9ACTN</name>
<feature type="region of interest" description="Disordered" evidence="1">
    <location>
        <begin position="578"/>
        <end position="607"/>
    </location>
</feature>
<organism evidence="3 4">
    <name type="scientific">Micromonospora humidisoli</name>
    <dbReference type="NCBI Taxonomy" id="2807622"/>
    <lineage>
        <taxon>Bacteria</taxon>
        <taxon>Bacillati</taxon>
        <taxon>Actinomycetota</taxon>
        <taxon>Actinomycetes</taxon>
        <taxon>Micromonosporales</taxon>
        <taxon>Micromonosporaceae</taxon>
        <taxon>Micromonospora</taxon>
    </lineage>
</organism>
<dbReference type="Gene3D" id="3.40.50.12780">
    <property type="entry name" value="N-terminal domain of ligase-like"/>
    <property type="match status" value="1"/>
</dbReference>
<proteinExistence type="predicted"/>
<dbReference type="InterPro" id="IPR000873">
    <property type="entry name" value="AMP-dep_synth/lig_dom"/>
</dbReference>
<dbReference type="SUPFAM" id="SSF56801">
    <property type="entry name" value="Acetyl-CoA synthetase-like"/>
    <property type="match status" value="1"/>
</dbReference>
<dbReference type="Pfam" id="PF13193">
    <property type="entry name" value="AMP-binding_C"/>
    <property type="match status" value="1"/>
</dbReference>
<keyword evidence="4" id="KW-1185">Reference proteome</keyword>
<dbReference type="InterPro" id="IPR010071">
    <property type="entry name" value="AA_adenyl_dom"/>
</dbReference>
<evidence type="ECO:0000259" key="2">
    <source>
        <dbReference type="PROSITE" id="PS50075"/>
    </source>
</evidence>
<reference evidence="3 4" key="1">
    <citation type="submission" date="2021-02" db="EMBL/GenBank/DDBJ databases">
        <authorList>
            <person name="Lee D.-H."/>
        </authorList>
    </citation>
    <scope>NUCLEOTIDE SEQUENCE [LARGE SCALE GENOMIC DNA]</scope>
    <source>
        <strain evidence="3 4">MMS20-R2-29</strain>
    </source>
</reference>
<dbReference type="Pfam" id="PF00501">
    <property type="entry name" value="AMP-binding"/>
    <property type="match status" value="1"/>
</dbReference>
<accession>A0ABS2JLH8</accession>
<dbReference type="CDD" id="cd05930">
    <property type="entry name" value="A_NRPS"/>
    <property type="match status" value="1"/>
</dbReference>
<dbReference type="InterPro" id="IPR025110">
    <property type="entry name" value="AMP-bd_C"/>
</dbReference>
<dbReference type="InterPro" id="IPR020845">
    <property type="entry name" value="AMP-binding_CS"/>
</dbReference>
<dbReference type="PROSITE" id="PS50075">
    <property type="entry name" value="CARRIER"/>
    <property type="match status" value="1"/>
</dbReference>
<dbReference type="InterPro" id="IPR009081">
    <property type="entry name" value="PP-bd_ACP"/>
</dbReference>
<evidence type="ECO:0000313" key="3">
    <source>
        <dbReference type="EMBL" id="MBM7086688.1"/>
    </source>
</evidence>
<dbReference type="Gene3D" id="3.30.300.30">
    <property type="match status" value="1"/>
</dbReference>
<dbReference type="Proteomes" id="UP000809587">
    <property type="component" value="Unassembled WGS sequence"/>
</dbReference>
<dbReference type="Gene3D" id="1.10.1200.10">
    <property type="entry name" value="ACP-like"/>
    <property type="match status" value="1"/>
</dbReference>
<dbReference type="NCBIfam" id="TIGR01733">
    <property type="entry name" value="AA-adenyl-dom"/>
    <property type="match status" value="1"/>
</dbReference>
<dbReference type="PANTHER" id="PTHR45527">
    <property type="entry name" value="NONRIBOSOMAL PEPTIDE SYNTHETASE"/>
    <property type="match status" value="1"/>
</dbReference>
<dbReference type="InterPro" id="IPR036736">
    <property type="entry name" value="ACP-like_sf"/>
</dbReference>
<gene>
    <name evidence="3" type="ORF">JQN84_29575</name>
</gene>
<dbReference type="RefSeq" id="WP_204961876.1">
    <property type="nucleotide sequence ID" value="NZ_JAFEUO010000011.1"/>
</dbReference>
<comment type="caution">
    <text evidence="3">The sequence shown here is derived from an EMBL/GenBank/DDBJ whole genome shotgun (WGS) entry which is preliminary data.</text>
</comment>
<dbReference type="InterPro" id="IPR045851">
    <property type="entry name" value="AMP-bd_C_sf"/>
</dbReference>
<protein>
    <submittedName>
        <fullName evidence="3">Non-ribosomal peptide synthetase</fullName>
    </submittedName>
</protein>
<evidence type="ECO:0000313" key="4">
    <source>
        <dbReference type="Proteomes" id="UP000809587"/>
    </source>
</evidence>
<dbReference type="EMBL" id="JAFEUO010000011">
    <property type="protein sequence ID" value="MBM7086688.1"/>
    <property type="molecule type" value="Genomic_DNA"/>
</dbReference>
<feature type="domain" description="Carrier" evidence="2">
    <location>
        <begin position="501"/>
        <end position="578"/>
    </location>
</feature>
<dbReference type="PROSITE" id="PS00455">
    <property type="entry name" value="AMP_BINDING"/>
    <property type="match status" value="1"/>
</dbReference>
<dbReference type="InterPro" id="IPR042099">
    <property type="entry name" value="ANL_N_sf"/>
</dbReference>
<dbReference type="PANTHER" id="PTHR45527:SF1">
    <property type="entry name" value="FATTY ACID SYNTHASE"/>
    <property type="match status" value="1"/>
</dbReference>
<sequence length="607" mass="64476">MSTPDAVAVADATESLSWADFWHRVEATAGVLRAAGCGPARPIAICMAPTVNRLVAMLAVMGIGAPYVPVDPHYPDSRIRSMADVADVGCVLVDETTEKSFAALPYRLLNPLPCSPDQGGAAVVEPGSADLAYLIFTSGSTGEPKCVAIEHGGVENLFAALDLVLPRPRSWPEECWLAAASICFDLSVVELFWPLTRGIPVMLAASDSLAGRNSDGVEVLNSMLTSGRVTHFFVTPSLVQLMLQDRAIAAGISKLRVLILGGEIVQPGLVGQLSAVEHVYNAYGPTEATVATTLHECSDRDTGYVPIGRPLHGYTVRVVDEAGRECSQGEPGELLIAGPGLARGYVNDPELTARKFPVLGDGEDRRRWYRSGDLVSVGADATLRYHGRIDGQVKVRGYRIELGEIEATLRAMAEVGEAVVLPVRDDAGRVSGLVAAVKPAAPGLTADTVRTRLGESLPWYAVPHLVRIMSALPLAVSGKVDRRAVERLLAGSGPGAAHAGREGRSYEQIVADAWATVLGTDRSFATDERFFDVGGNSAQLGSVFTQLVNAVPEADLRLIDLYRHPTVAAMAARLRTPAPTPHRAGGWVRPGGASSAAERRRLARRAT</sequence>
<dbReference type="Pfam" id="PF00550">
    <property type="entry name" value="PP-binding"/>
    <property type="match status" value="1"/>
</dbReference>
<evidence type="ECO:0000256" key="1">
    <source>
        <dbReference type="SAM" id="MobiDB-lite"/>
    </source>
</evidence>
<dbReference type="SUPFAM" id="SSF47336">
    <property type="entry name" value="ACP-like"/>
    <property type="match status" value="1"/>
</dbReference>